<feature type="compositionally biased region" description="Polar residues" evidence="1">
    <location>
        <begin position="45"/>
        <end position="55"/>
    </location>
</feature>
<accession>A0ABU6CU53</accession>
<sequence>MKHPAMIFALLFSAAGNASADWFDFFDMGDFFGNTRQGQDHRAIGNTQGQGNAVGQSEGRSHGRGAADINMDFDLNFRAKGWGGADAQSKGRSGGNAAQAQYLASQYNAWGTGYNNLHTYTFPDANAINAATAYGAAYPYAYSYPSYNYYAYTPYVQQGYQPAYAYPLYYPYYTQPYYGFSPVPAGGAGR</sequence>
<name>A0ABU6CU53_9GAMM</name>
<dbReference type="EMBL" id="JAYMYJ010000043">
    <property type="protein sequence ID" value="MEB4590370.1"/>
    <property type="molecule type" value="Genomic_DNA"/>
</dbReference>
<evidence type="ECO:0000256" key="1">
    <source>
        <dbReference type="SAM" id="MobiDB-lite"/>
    </source>
</evidence>
<keyword evidence="2" id="KW-0732">Signal</keyword>
<comment type="caution">
    <text evidence="3">The sequence shown here is derived from an EMBL/GenBank/DDBJ whole genome shotgun (WGS) entry which is preliminary data.</text>
</comment>
<evidence type="ECO:0000256" key="2">
    <source>
        <dbReference type="SAM" id="SignalP"/>
    </source>
</evidence>
<dbReference type="RefSeq" id="WP_324693669.1">
    <property type="nucleotide sequence ID" value="NZ_JAYMYJ010000043.1"/>
</dbReference>
<evidence type="ECO:0008006" key="5">
    <source>
        <dbReference type="Google" id="ProtNLM"/>
    </source>
</evidence>
<feature type="signal peptide" evidence="2">
    <location>
        <begin position="1"/>
        <end position="20"/>
    </location>
</feature>
<feature type="region of interest" description="Disordered" evidence="1">
    <location>
        <begin position="44"/>
        <end position="63"/>
    </location>
</feature>
<keyword evidence="4" id="KW-1185">Reference proteome</keyword>
<dbReference type="Proteomes" id="UP001308005">
    <property type="component" value="Unassembled WGS sequence"/>
</dbReference>
<evidence type="ECO:0000313" key="3">
    <source>
        <dbReference type="EMBL" id="MEB4590370.1"/>
    </source>
</evidence>
<reference evidence="4" key="1">
    <citation type="submission" date="2023-07" db="EMBL/GenBank/DDBJ databases">
        <title>The carbon used by Thiothrix.</title>
        <authorList>
            <person name="Chen L."/>
        </authorList>
    </citation>
    <scope>NUCLEOTIDE SEQUENCE [LARGE SCALE GENOMIC DNA]</scope>
</reference>
<organism evidence="3 4">
    <name type="scientific">Candidatus Thiothrix phosphatis</name>
    <dbReference type="NCBI Taxonomy" id="3112415"/>
    <lineage>
        <taxon>Bacteria</taxon>
        <taxon>Pseudomonadati</taxon>
        <taxon>Pseudomonadota</taxon>
        <taxon>Gammaproteobacteria</taxon>
        <taxon>Thiotrichales</taxon>
        <taxon>Thiotrichaceae</taxon>
        <taxon>Thiothrix</taxon>
    </lineage>
</organism>
<evidence type="ECO:0000313" key="4">
    <source>
        <dbReference type="Proteomes" id="UP001308005"/>
    </source>
</evidence>
<proteinExistence type="predicted"/>
<protein>
    <recommendedName>
        <fullName evidence="5">Sulfur globule protein CV1</fullName>
    </recommendedName>
</protein>
<gene>
    <name evidence="3" type="ORF">VSS37_05215</name>
</gene>
<feature type="chain" id="PRO_5045608635" description="Sulfur globule protein CV1" evidence="2">
    <location>
        <begin position="21"/>
        <end position="190"/>
    </location>
</feature>